<reference evidence="2 3" key="1">
    <citation type="submission" date="2022-05" db="EMBL/GenBank/DDBJ databases">
        <title>Sporolactobacillus sp nov CPB3-1, isolated from tree bark (Mangifera indica L.).</title>
        <authorList>
            <person name="Phuengjayaem S."/>
            <person name="Tanasupawat S."/>
        </authorList>
    </citation>
    <scope>NUCLEOTIDE SEQUENCE [LARGE SCALE GENOMIC DNA]</scope>
    <source>
        <strain evidence="2 3">CPB3-1</strain>
    </source>
</reference>
<protein>
    <submittedName>
        <fullName evidence="2">FxsA family protein</fullName>
    </submittedName>
</protein>
<evidence type="ECO:0000313" key="2">
    <source>
        <dbReference type="EMBL" id="MCL1630611.1"/>
    </source>
</evidence>
<dbReference type="PANTHER" id="PTHR35335:SF1">
    <property type="entry name" value="UPF0716 PROTEIN FXSA"/>
    <property type="match status" value="1"/>
</dbReference>
<evidence type="ECO:0000313" key="3">
    <source>
        <dbReference type="Proteomes" id="UP001203004"/>
    </source>
</evidence>
<name>A0ABT0M6X3_9BACL</name>
<feature type="transmembrane region" description="Helical" evidence="1">
    <location>
        <begin position="72"/>
        <end position="91"/>
    </location>
</feature>
<evidence type="ECO:0000256" key="1">
    <source>
        <dbReference type="SAM" id="Phobius"/>
    </source>
</evidence>
<proteinExistence type="predicted"/>
<dbReference type="NCBIfam" id="NF008528">
    <property type="entry name" value="PRK11463.1-2"/>
    <property type="match status" value="1"/>
</dbReference>
<gene>
    <name evidence="2" type="ORF">M3N64_01410</name>
</gene>
<dbReference type="Pfam" id="PF04186">
    <property type="entry name" value="FxsA"/>
    <property type="match status" value="1"/>
</dbReference>
<keyword evidence="3" id="KW-1185">Reference proteome</keyword>
<comment type="caution">
    <text evidence="2">The sequence shown here is derived from an EMBL/GenBank/DDBJ whole genome shotgun (WGS) entry which is preliminary data.</text>
</comment>
<feature type="transmembrane region" description="Helical" evidence="1">
    <location>
        <begin position="31"/>
        <end position="52"/>
    </location>
</feature>
<dbReference type="PANTHER" id="PTHR35335">
    <property type="entry name" value="UPF0716 PROTEIN FXSA"/>
    <property type="match status" value="1"/>
</dbReference>
<keyword evidence="1" id="KW-1133">Transmembrane helix</keyword>
<keyword evidence="1" id="KW-0812">Transmembrane</keyword>
<accession>A0ABT0M6X3</accession>
<keyword evidence="1" id="KW-0472">Membrane</keyword>
<dbReference type="RefSeq" id="WP_249096118.1">
    <property type="nucleotide sequence ID" value="NZ_JAMAST010000001.1"/>
</dbReference>
<dbReference type="Proteomes" id="UP001203004">
    <property type="component" value="Unassembled WGS sequence"/>
</dbReference>
<dbReference type="InterPro" id="IPR007313">
    <property type="entry name" value="FxsA"/>
</dbReference>
<dbReference type="EMBL" id="JAMAST010000001">
    <property type="protein sequence ID" value="MCL1630611.1"/>
    <property type="molecule type" value="Genomic_DNA"/>
</dbReference>
<organism evidence="2 3">
    <name type="scientific">Sporolactobacillus mangiferae</name>
    <dbReference type="NCBI Taxonomy" id="2940498"/>
    <lineage>
        <taxon>Bacteria</taxon>
        <taxon>Bacillati</taxon>
        <taxon>Bacillota</taxon>
        <taxon>Bacilli</taxon>
        <taxon>Bacillales</taxon>
        <taxon>Sporolactobacillaceae</taxon>
        <taxon>Sporolactobacillus</taxon>
    </lineage>
</organism>
<sequence length="133" mass="14998">MIKKVLLLLLLYVFAETGVLIYVGGRIGALQLFLIVFLSMVIGIWMVLRQGLALLNRIRDELRMKRIPGEQLLDGACLLLGGLLLCSPGLISDLLGVLLLVPSVRVKMVVFIKKWIRRRLSDGSLSLFLFRRH</sequence>